<dbReference type="SMR" id="A0A2H3RJ88"/>
<gene>
    <name evidence="3" type="ORF">C2S_12904</name>
</gene>
<evidence type="ECO:0000313" key="3">
    <source>
        <dbReference type="EMBL" id="VTT83910.1"/>
    </source>
</evidence>
<dbReference type="AlphaFoldDB" id="A0A2H3RJ88"/>
<organism evidence="3 4">
    <name type="scientific">Fusarium fujikuroi</name>
    <name type="common">Bakanae and foot rot disease fungus</name>
    <name type="synonym">Gibberella fujikuroi</name>
    <dbReference type="NCBI Taxonomy" id="5127"/>
    <lineage>
        <taxon>Eukaryota</taxon>
        <taxon>Fungi</taxon>
        <taxon>Dikarya</taxon>
        <taxon>Ascomycota</taxon>
        <taxon>Pezizomycotina</taxon>
        <taxon>Sordariomycetes</taxon>
        <taxon>Hypocreomycetidae</taxon>
        <taxon>Hypocreales</taxon>
        <taxon>Nectriaceae</taxon>
        <taxon>Fusarium</taxon>
        <taxon>Fusarium fujikuroi species complex</taxon>
    </lineage>
</organism>
<dbReference type="InterPro" id="IPR036318">
    <property type="entry name" value="FAD-bd_PCMH-like_sf"/>
</dbReference>
<dbReference type="InterPro" id="IPR050432">
    <property type="entry name" value="FAD-linked_Oxidoreductases_BP"/>
</dbReference>
<name>A0A2H3RJ88_FUSFU</name>
<dbReference type="OrthoDB" id="9983560at2759"/>
<dbReference type="PROSITE" id="PS00862">
    <property type="entry name" value="OX2_COVAL_FAD"/>
    <property type="match status" value="1"/>
</dbReference>
<dbReference type="SUPFAM" id="SSF56176">
    <property type="entry name" value="FAD-binding/transporter-associated domain-like"/>
    <property type="match status" value="1"/>
</dbReference>
<evidence type="ECO:0000256" key="2">
    <source>
        <dbReference type="ARBA" id="ARBA00023002"/>
    </source>
</evidence>
<dbReference type="GO" id="GO:0016491">
    <property type="term" value="F:oxidoreductase activity"/>
    <property type="evidence" value="ECO:0007669"/>
    <property type="project" value="UniProtKB-KW"/>
</dbReference>
<dbReference type="Pfam" id="PF08031">
    <property type="entry name" value="BBE"/>
    <property type="match status" value="1"/>
</dbReference>
<dbReference type="InterPro" id="IPR006093">
    <property type="entry name" value="Oxy_OxRdtase_FAD_BS"/>
</dbReference>
<comment type="similarity">
    <text evidence="1">Belongs to the oxygen-dependent FAD-linked oxidoreductase family.</text>
</comment>
<dbReference type="InterPro" id="IPR016169">
    <property type="entry name" value="FAD-bd_PCMH_sub2"/>
</dbReference>
<protein>
    <submittedName>
        <fullName evidence="3">Uncharacterized protein</fullName>
    </submittedName>
</protein>
<comment type="caution">
    <text evidence="3">The sequence shown here is derived from an EMBL/GenBank/DDBJ whole genome shotgun (WGS) entry which is preliminary data.</text>
</comment>
<keyword evidence="2" id="KW-0560">Oxidoreductase</keyword>
<dbReference type="Gene3D" id="3.30.465.10">
    <property type="match status" value="2"/>
</dbReference>
<evidence type="ECO:0000313" key="4">
    <source>
        <dbReference type="Proteomes" id="UP000760494"/>
    </source>
</evidence>
<proteinExistence type="inferred from homology"/>
<dbReference type="GO" id="GO:0071949">
    <property type="term" value="F:FAD binding"/>
    <property type="evidence" value="ECO:0007669"/>
    <property type="project" value="InterPro"/>
</dbReference>
<dbReference type="PROSITE" id="PS51387">
    <property type="entry name" value="FAD_PCMH"/>
    <property type="match status" value="1"/>
</dbReference>
<reference evidence="3" key="1">
    <citation type="submission" date="2019-05" db="EMBL/GenBank/DDBJ databases">
        <authorList>
            <person name="Piombo E."/>
        </authorList>
    </citation>
    <scope>NUCLEOTIDE SEQUENCE</scope>
    <source>
        <strain evidence="3">C2S</strain>
    </source>
</reference>
<dbReference type="InterPro" id="IPR006094">
    <property type="entry name" value="Oxid_FAD_bind_N"/>
</dbReference>
<dbReference type="Proteomes" id="UP000760494">
    <property type="component" value="Unassembled WGS sequence"/>
</dbReference>
<evidence type="ECO:0000256" key="1">
    <source>
        <dbReference type="ARBA" id="ARBA00005466"/>
    </source>
</evidence>
<dbReference type="PANTHER" id="PTHR13878">
    <property type="entry name" value="GULONOLACTONE OXIDASE"/>
    <property type="match status" value="1"/>
</dbReference>
<dbReference type="PANTHER" id="PTHR13878:SF91">
    <property type="entry name" value="FAD BINDING DOMAIN PROTEIN (AFU_ORTHOLOGUE AFUA_6G12070)-RELATED"/>
    <property type="match status" value="1"/>
</dbReference>
<sequence>MKPHTVSLVLSNLASLAAATCKCTPGHACWPSLEEWSRFNSSIGGQLIQSSPVAEACYSGPKDNAACQNIEKSWTDDVFQVSQPIGYAWPLNLSCPLPTPGLDTKCSIGNSPVYVVNVTCEEDITRGIKFAQEKNLRLVVKSTGHDSQQRSTGYGSLSIWLHNFRKGFRFQGHNPVLATCPKSGWKGSTLTINGGYSWRDIYPAAQKQGLIVIGGLDRGPCSTGGWTQGGGHSPGTHYFGIGADQVLSARVVLASGKIVVASPCENEDLFFAIRGGGGGTFGVVTEITVKTYPTKALSTINLIVGSKGDETVPKFLDAVATIYSLLPGLSKKGFAGYGNWVVRALSPITAKNYTNLYGQSWTLLGATQQEAENLFQPFKEEIVKHQSENGLEVTVSSGTFRDYFSYYYSMGNGTDSAVGGVSALASRLLDTEALQGNRKDLRKFLDSITQGSAVYHTLIHHGLEAAADVKADPTSAVLPGWYKSILLDEFEIPMNTTDVDAYAGSFEYLRNELVPLYESLSPDTGTYMNEADWGNMNWKKDFFGSHWDRLLKVKTRYDPEGFFYCPKCVGSDDWVENKGGSLCRA</sequence>
<dbReference type="InterPro" id="IPR012951">
    <property type="entry name" value="BBE"/>
</dbReference>
<dbReference type="Pfam" id="PF01565">
    <property type="entry name" value="FAD_binding_4"/>
    <property type="match status" value="1"/>
</dbReference>
<dbReference type="InterPro" id="IPR016166">
    <property type="entry name" value="FAD-bd_PCMH"/>
</dbReference>
<dbReference type="EMBL" id="CABFJX010000422">
    <property type="protein sequence ID" value="VTT83910.1"/>
    <property type="molecule type" value="Genomic_DNA"/>
</dbReference>
<accession>A0A2H3RJ88</accession>